<evidence type="ECO:0000313" key="3">
    <source>
        <dbReference type="EMBL" id="SVB73490.1"/>
    </source>
</evidence>
<dbReference type="PANTHER" id="PTHR30483:SF37">
    <property type="entry name" value="ABC TRANSPORTER SUBSTRATE-BINDING PROTEIN"/>
    <property type="match status" value="1"/>
</dbReference>
<accession>A0A382GE62</accession>
<dbReference type="Gene3D" id="3.40.50.2300">
    <property type="match status" value="2"/>
</dbReference>
<dbReference type="EMBL" id="UINC01055049">
    <property type="protein sequence ID" value="SVB73490.1"/>
    <property type="molecule type" value="Genomic_DNA"/>
</dbReference>
<organism evidence="3">
    <name type="scientific">marine metagenome</name>
    <dbReference type="NCBI Taxonomy" id="408172"/>
    <lineage>
        <taxon>unclassified sequences</taxon>
        <taxon>metagenomes</taxon>
        <taxon>ecological metagenomes</taxon>
    </lineage>
</organism>
<dbReference type="InterPro" id="IPR028081">
    <property type="entry name" value="Leu-bd"/>
</dbReference>
<gene>
    <name evidence="3" type="ORF">METZ01_LOCUS226344</name>
</gene>
<reference evidence="3" key="1">
    <citation type="submission" date="2018-05" db="EMBL/GenBank/DDBJ databases">
        <authorList>
            <person name="Lanie J.A."/>
            <person name="Ng W.-L."/>
            <person name="Kazmierczak K.M."/>
            <person name="Andrzejewski T.M."/>
            <person name="Davidsen T.M."/>
            <person name="Wayne K.J."/>
            <person name="Tettelin H."/>
            <person name="Glass J.I."/>
            <person name="Rusch D."/>
            <person name="Podicherti R."/>
            <person name="Tsui H.-C.T."/>
            <person name="Winkler M.E."/>
        </authorList>
    </citation>
    <scope>NUCLEOTIDE SEQUENCE</scope>
</reference>
<dbReference type="Pfam" id="PF13458">
    <property type="entry name" value="Peripla_BP_6"/>
    <property type="match status" value="1"/>
</dbReference>
<feature type="non-terminal residue" evidence="3">
    <location>
        <position position="289"/>
    </location>
</feature>
<protein>
    <recommendedName>
        <fullName evidence="2">Leucine-binding protein domain-containing protein</fullName>
    </recommendedName>
</protein>
<dbReference type="SUPFAM" id="SSF53822">
    <property type="entry name" value="Periplasmic binding protein-like I"/>
    <property type="match status" value="1"/>
</dbReference>
<dbReference type="AlphaFoldDB" id="A0A382GE62"/>
<evidence type="ECO:0000256" key="1">
    <source>
        <dbReference type="ARBA" id="ARBA00022729"/>
    </source>
</evidence>
<sequence length="289" mass="30722">MRRISTQLSGTALALAMGASIGLAAGTAGAADTVVMAVPAFLTGAGAPAFGVPSRNGAELMINAINKGKVPAPYNSKGLAGRQIEAIYYDESGGGTKQVAELRNKVQKQGADLVVGYISSGTCAAVAPVAEELKVFMIMPVCGTPRIFEDIIPNAKYVFRTMMHATADGVAQAHYVKAKVPDVKSYNGINQNYAWGQDSWRDFDLAMKVLMPHTTASSKAQWPKIFAGQYGAEISALMLAKENLVHTSFWGGDLEAFIFQGSARGLFKKKSLLFSVAASSIYRLGKKFP</sequence>
<evidence type="ECO:0000259" key="2">
    <source>
        <dbReference type="Pfam" id="PF13458"/>
    </source>
</evidence>
<keyword evidence="1" id="KW-0732">Signal</keyword>
<name>A0A382GE62_9ZZZZ</name>
<feature type="domain" description="Leucine-binding protein" evidence="2">
    <location>
        <begin position="37"/>
        <end position="285"/>
    </location>
</feature>
<dbReference type="PANTHER" id="PTHR30483">
    <property type="entry name" value="LEUCINE-SPECIFIC-BINDING PROTEIN"/>
    <property type="match status" value="1"/>
</dbReference>
<proteinExistence type="predicted"/>
<dbReference type="InterPro" id="IPR028082">
    <property type="entry name" value="Peripla_BP_I"/>
</dbReference>
<dbReference type="InterPro" id="IPR051010">
    <property type="entry name" value="BCAA_transport"/>
</dbReference>